<dbReference type="STRING" id="690566.Sphch_0158"/>
<organism evidence="4 5">
    <name type="scientific">Sphingobium chlorophenolicum L-1</name>
    <dbReference type="NCBI Taxonomy" id="690566"/>
    <lineage>
        <taxon>Bacteria</taxon>
        <taxon>Pseudomonadati</taxon>
        <taxon>Pseudomonadota</taxon>
        <taxon>Alphaproteobacteria</taxon>
        <taxon>Sphingomonadales</taxon>
        <taxon>Sphingomonadaceae</taxon>
        <taxon>Sphingobium</taxon>
    </lineage>
</organism>
<dbReference type="RefSeq" id="WP_013846132.1">
    <property type="nucleotide sequence ID" value="NC_015593.1"/>
</dbReference>
<evidence type="ECO:0000256" key="1">
    <source>
        <dbReference type="ARBA" id="ARBA00006484"/>
    </source>
</evidence>
<keyword evidence="2 4" id="KW-0560">Oxidoreductase</keyword>
<comment type="catalytic activity">
    <reaction evidence="3">
        <text>2,5-dichlorocyclohexa-2,5-dien-1,4-diol + NAD(+) = 2,5-dichlorohydroquinone + NADH + H(+)</text>
        <dbReference type="Rhea" id="RHEA:15741"/>
        <dbReference type="ChEBI" id="CHEBI:15378"/>
        <dbReference type="ChEBI" id="CHEBI:27545"/>
        <dbReference type="ChEBI" id="CHEBI:28975"/>
        <dbReference type="ChEBI" id="CHEBI:57540"/>
        <dbReference type="ChEBI" id="CHEBI:57945"/>
    </reaction>
</comment>
<dbReference type="PANTHER" id="PTHR24321">
    <property type="entry name" value="DEHYDROGENASES, SHORT CHAIN"/>
    <property type="match status" value="1"/>
</dbReference>
<evidence type="ECO:0000313" key="4">
    <source>
        <dbReference type="EMBL" id="AEG47859.1"/>
    </source>
</evidence>
<dbReference type="GO" id="GO:0018502">
    <property type="term" value="F:2,5-dichloro-2,5-cyclohexadiene-1,4-diol dehydrogenase activity"/>
    <property type="evidence" value="ECO:0007669"/>
    <property type="project" value="RHEA"/>
</dbReference>
<dbReference type="FunFam" id="3.40.50.720:FF:000084">
    <property type="entry name" value="Short-chain dehydrogenase reductase"/>
    <property type="match status" value="1"/>
</dbReference>
<dbReference type="PRINTS" id="PR00080">
    <property type="entry name" value="SDRFAMILY"/>
</dbReference>
<gene>
    <name evidence="4" type="ORF">Sphch_0158</name>
</gene>
<dbReference type="EMBL" id="CP002798">
    <property type="protein sequence ID" value="AEG47859.1"/>
    <property type="molecule type" value="Genomic_DNA"/>
</dbReference>
<evidence type="ECO:0000256" key="2">
    <source>
        <dbReference type="ARBA" id="ARBA00023002"/>
    </source>
</evidence>
<dbReference type="NCBIfam" id="NF005559">
    <property type="entry name" value="PRK07231.1"/>
    <property type="match status" value="1"/>
</dbReference>
<dbReference type="PANTHER" id="PTHR24321:SF8">
    <property type="entry name" value="ESTRADIOL 17-BETA-DEHYDROGENASE 8-RELATED"/>
    <property type="match status" value="1"/>
</dbReference>
<dbReference type="InterPro" id="IPR002347">
    <property type="entry name" value="SDR_fam"/>
</dbReference>
<dbReference type="SUPFAM" id="SSF51735">
    <property type="entry name" value="NAD(P)-binding Rossmann-fold domains"/>
    <property type="match status" value="1"/>
</dbReference>
<evidence type="ECO:0000256" key="3">
    <source>
        <dbReference type="ARBA" id="ARBA00051383"/>
    </source>
</evidence>
<accession>F6EUG5</accession>
<dbReference type="InterPro" id="IPR020904">
    <property type="entry name" value="Sc_DH/Rdtase_CS"/>
</dbReference>
<name>F6EUG5_SPHCR</name>
<dbReference type="EC" id="1.1.1.100" evidence="4"/>
<dbReference type="PRINTS" id="PR00081">
    <property type="entry name" value="GDHRDH"/>
</dbReference>
<keyword evidence="5" id="KW-1185">Reference proteome</keyword>
<sequence>MTLTLAGKRAIVTGGASGIGAATAARFVREGAKVAICDLDAESAQALALELGEQNCRAWSVDVADIERVTPFISDAAAWLGGIDILVNNAGIAIPGTVIQLDPANWRKIFAVDVDSIFYASRIAIPIMIAAGGGAVVNIASISGLRGDHALVGYNAAKGAVVNLTRAMAVDHAPDNVRVNAVCPGLIETPLTQAAKDAGLWYAWTSTIPMRRAGTAEEMASVVAFLASEEASYVSGSVIVADGGMDAATGQPDLAKLASELLLNAEKAA</sequence>
<evidence type="ECO:0000313" key="5">
    <source>
        <dbReference type="Proteomes" id="UP000007150"/>
    </source>
</evidence>
<dbReference type="Gene3D" id="3.40.50.720">
    <property type="entry name" value="NAD(P)-binding Rossmann-like Domain"/>
    <property type="match status" value="1"/>
</dbReference>
<dbReference type="Proteomes" id="UP000007150">
    <property type="component" value="Chromosome 1"/>
</dbReference>
<dbReference type="HOGENOM" id="CLU_010194_1_0_5"/>
<proteinExistence type="inferred from homology"/>
<dbReference type="PROSITE" id="PS00061">
    <property type="entry name" value="ADH_SHORT"/>
    <property type="match status" value="1"/>
</dbReference>
<dbReference type="GO" id="GO:0004316">
    <property type="term" value="F:3-oxoacyl-[acyl-carrier-protein] reductase (NADPH) activity"/>
    <property type="evidence" value="ECO:0007669"/>
    <property type="project" value="UniProtKB-EC"/>
</dbReference>
<reference evidence="4 5" key="1">
    <citation type="submission" date="2011-05" db="EMBL/GenBank/DDBJ databases">
        <title>Complete sequence of chromosome 1 of Sphingobium chlorophenolicum L-1.</title>
        <authorList>
            <consortium name="US DOE Joint Genome Institute"/>
            <person name="Lucas S."/>
            <person name="Han J."/>
            <person name="Lapidus A."/>
            <person name="Cheng J.-F."/>
            <person name="Goodwin L."/>
            <person name="Pitluck S."/>
            <person name="Peters L."/>
            <person name="Daligault H."/>
            <person name="Han C."/>
            <person name="Tapia R."/>
            <person name="Land M."/>
            <person name="Hauser L."/>
            <person name="Kyrpides N."/>
            <person name="Ivanova N."/>
            <person name="Pagani I."/>
            <person name="Turner P."/>
            <person name="Copley S."/>
            <person name="Woyke T."/>
        </authorList>
    </citation>
    <scope>NUCLEOTIDE SEQUENCE [LARGE SCALE GENOMIC DNA]</scope>
    <source>
        <strain evidence="4 5">L-1</strain>
    </source>
</reference>
<dbReference type="KEGG" id="sch:Sphch_0158"/>
<dbReference type="CDD" id="cd05233">
    <property type="entry name" value="SDR_c"/>
    <property type="match status" value="1"/>
</dbReference>
<dbReference type="Pfam" id="PF13561">
    <property type="entry name" value="adh_short_C2"/>
    <property type="match status" value="1"/>
</dbReference>
<dbReference type="AlphaFoldDB" id="F6EUG5"/>
<comment type="similarity">
    <text evidence="1">Belongs to the short-chain dehydrogenases/reductases (SDR) family.</text>
</comment>
<protein>
    <submittedName>
        <fullName evidence="4">3-oxoacyl-(Acyl-carrier-protein) reductase</fullName>
        <ecNumber evidence="4">1.1.1.100</ecNumber>
    </submittedName>
</protein>
<dbReference type="InterPro" id="IPR036291">
    <property type="entry name" value="NAD(P)-bd_dom_sf"/>
</dbReference>